<feature type="domain" description="CBS" evidence="4">
    <location>
        <begin position="10"/>
        <end position="66"/>
    </location>
</feature>
<evidence type="ECO:0000313" key="6">
    <source>
        <dbReference type="Proteomes" id="UP000635606"/>
    </source>
</evidence>
<comment type="caution">
    <text evidence="5">The sequence shown here is derived from an EMBL/GenBank/DDBJ whole genome shotgun (WGS) entry which is preliminary data.</text>
</comment>
<name>A0A8J3ZZ57_9ACTN</name>
<dbReference type="Gene3D" id="3.30.1340.30">
    <property type="match status" value="1"/>
</dbReference>
<protein>
    <recommendedName>
        <fullName evidence="7">CBS domain containing membrane protein</fullName>
    </recommendedName>
</protein>
<keyword evidence="6" id="KW-1185">Reference proteome</keyword>
<dbReference type="Gene3D" id="3.10.580.10">
    <property type="entry name" value="CBS-domain"/>
    <property type="match status" value="1"/>
</dbReference>
<dbReference type="InterPro" id="IPR007055">
    <property type="entry name" value="BON_dom"/>
</dbReference>
<dbReference type="PANTHER" id="PTHR43080:SF29">
    <property type="entry name" value="OS02G0818000 PROTEIN"/>
    <property type="match status" value="1"/>
</dbReference>
<dbReference type="PROSITE" id="PS50914">
    <property type="entry name" value="BON"/>
    <property type="match status" value="1"/>
</dbReference>
<dbReference type="InterPro" id="IPR017080">
    <property type="entry name" value="UCP036990_CBS_BON"/>
</dbReference>
<dbReference type="PANTHER" id="PTHR43080">
    <property type="entry name" value="CBS DOMAIN-CONTAINING PROTEIN CBSX3, MITOCHONDRIAL"/>
    <property type="match status" value="1"/>
</dbReference>
<reference evidence="5" key="1">
    <citation type="submission" date="2021-01" db="EMBL/GenBank/DDBJ databases">
        <title>Whole genome shotgun sequence of Virgisporangium ochraceum NBRC 16418.</title>
        <authorList>
            <person name="Komaki H."/>
            <person name="Tamura T."/>
        </authorList>
    </citation>
    <scope>NUCLEOTIDE SEQUENCE</scope>
    <source>
        <strain evidence="5">NBRC 16418</strain>
    </source>
</reference>
<dbReference type="Proteomes" id="UP000635606">
    <property type="component" value="Unassembled WGS sequence"/>
</dbReference>
<evidence type="ECO:0000313" key="5">
    <source>
        <dbReference type="EMBL" id="GIJ71557.1"/>
    </source>
</evidence>
<dbReference type="PIRSF" id="PIRSF036990">
    <property type="entry name" value="UCP036990_CBS_BON"/>
    <property type="match status" value="1"/>
</dbReference>
<proteinExistence type="predicted"/>
<evidence type="ECO:0000256" key="1">
    <source>
        <dbReference type="ARBA" id="ARBA00023122"/>
    </source>
</evidence>
<evidence type="ECO:0000256" key="2">
    <source>
        <dbReference type="PROSITE-ProRule" id="PRU00703"/>
    </source>
</evidence>
<dbReference type="Pfam" id="PF00571">
    <property type="entry name" value="CBS"/>
    <property type="match status" value="2"/>
</dbReference>
<evidence type="ECO:0008006" key="7">
    <source>
        <dbReference type="Google" id="ProtNLM"/>
    </source>
</evidence>
<dbReference type="SMART" id="SM00116">
    <property type="entry name" value="CBS"/>
    <property type="match status" value="2"/>
</dbReference>
<organism evidence="5 6">
    <name type="scientific">Virgisporangium ochraceum</name>
    <dbReference type="NCBI Taxonomy" id="65505"/>
    <lineage>
        <taxon>Bacteria</taxon>
        <taxon>Bacillati</taxon>
        <taxon>Actinomycetota</taxon>
        <taxon>Actinomycetes</taxon>
        <taxon>Micromonosporales</taxon>
        <taxon>Micromonosporaceae</taxon>
        <taxon>Virgisporangium</taxon>
    </lineage>
</organism>
<dbReference type="PROSITE" id="PS51371">
    <property type="entry name" value="CBS"/>
    <property type="match status" value="2"/>
</dbReference>
<dbReference type="InterPro" id="IPR000644">
    <property type="entry name" value="CBS_dom"/>
</dbReference>
<evidence type="ECO:0000259" key="3">
    <source>
        <dbReference type="PROSITE" id="PS50914"/>
    </source>
</evidence>
<evidence type="ECO:0000259" key="4">
    <source>
        <dbReference type="PROSITE" id="PS51371"/>
    </source>
</evidence>
<dbReference type="CDD" id="cd04586">
    <property type="entry name" value="CBS_pair_BON_assoc"/>
    <property type="match status" value="1"/>
</dbReference>
<dbReference type="InterPro" id="IPR051257">
    <property type="entry name" value="Diverse_CBS-Domain"/>
</dbReference>
<dbReference type="AlphaFoldDB" id="A0A8J3ZZ57"/>
<dbReference type="InterPro" id="IPR046342">
    <property type="entry name" value="CBS_dom_sf"/>
</dbReference>
<keyword evidence="1 2" id="KW-0129">CBS domain</keyword>
<dbReference type="SUPFAM" id="SSF54631">
    <property type="entry name" value="CBS-domain pair"/>
    <property type="match status" value="1"/>
</dbReference>
<sequence>MNTRTVRSVMTRNVVTARPDTTFKDLVTTLADERVSAVPVVDDAGRVVGVVSEGDLLHRLDLPPDSPHRRLLHRHRTEPPSGPLADMAAGLMSRPAVTIGPEATVAAAARLMERHLVKRLPVVENDRLVGIVSRRDLLSTYLRPDGEIRAEVRDDVLQRVLVTDPAAVGIVVTDGIVTLTGSVDRRSTAEIAGRLARAVPGVVDVVTLLDWRYDDRAELKRHYVFDAQVGPTVRWPT</sequence>
<dbReference type="Pfam" id="PF04972">
    <property type="entry name" value="BON"/>
    <property type="match status" value="1"/>
</dbReference>
<feature type="domain" description="BON" evidence="3">
    <location>
        <begin position="144"/>
        <end position="213"/>
    </location>
</feature>
<feature type="domain" description="CBS" evidence="4">
    <location>
        <begin position="92"/>
        <end position="148"/>
    </location>
</feature>
<gene>
    <name evidence="5" type="ORF">Voc01_064740</name>
</gene>
<dbReference type="EMBL" id="BOPH01000088">
    <property type="protein sequence ID" value="GIJ71557.1"/>
    <property type="molecule type" value="Genomic_DNA"/>
</dbReference>
<accession>A0A8J3ZZ57</accession>